<evidence type="ECO:0000256" key="1">
    <source>
        <dbReference type="SAM" id="SignalP"/>
    </source>
</evidence>
<reference evidence="3" key="1">
    <citation type="journal article" date="2019" name="Int. J. Syst. Evol. Microbiol.">
        <title>The Global Catalogue of Microorganisms (GCM) 10K type strain sequencing project: providing services to taxonomists for standard genome sequencing and annotation.</title>
        <authorList>
            <consortium name="The Broad Institute Genomics Platform"/>
            <consortium name="The Broad Institute Genome Sequencing Center for Infectious Disease"/>
            <person name="Wu L."/>
            <person name="Ma J."/>
        </authorList>
    </citation>
    <scope>NUCLEOTIDE SEQUENCE [LARGE SCALE GENOMIC DNA]</scope>
    <source>
        <strain evidence="3">CGMCC 4.7680</strain>
    </source>
</reference>
<evidence type="ECO:0000313" key="3">
    <source>
        <dbReference type="Proteomes" id="UP000649955"/>
    </source>
</evidence>
<dbReference type="RefSeq" id="WP_191316838.1">
    <property type="nucleotide sequence ID" value="NZ_BNAW01000071.1"/>
</dbReference>
<dbReference type="EMBL" id="BNAW01000071">
    <property type="protein sequence ID" value="GHG48129.1"/>
    <property type="molecule type" value="Genomic_DNA"/>
</dbReference>
<comment type="caution">
    <text evidence="2">The sequence shown here is derived from an EMBL/GenBank/DDBJ whole genome shotgun (WGS) entry which is preliminary data.</text>
</comment>
<protein>
    <submittedName>
        <fullName evidence="2">Uncharacterized protein</fullName>
    </submittedName>
</protein>
<gene>
    <name evidence="2" type="ORF">GCM10017567_83400</name>
</gene>
<organism evidence="2 3">
    <name type="scientific">Amycolatopsis bullii</name>
    <dbReference type="NCBI Taxonomy" id="941987"/>
    <lineage>
        <taxon>Bacteria</taxon>
        <taxon>Bacillati</taxon>
        <taxon>Actinomycetota</taxon>
        <taxon>Actinomycetes</taxon>
        <taxon>Pseudonocardiales</taxon>
        <taxon>Pseudonocardiaceae</taxon>
        <taxon>Amycolatopsis</taxon>
    </lineage>
</organism>
<feature type="signal peptide" evidence="1">
    <location>
        <begin position="1"/>
        <end position="29"/>
    </location>
</feature>
<feature type="chain" id="PRO_5047008558" evidence="1">
    <location>
        <begin position="30"/>
        <end position="64"/>
    </location>
</feature>
<keyword evidence="3" id="KW-1185">Reference proteome</keyword>
<keyword evidence="1" id="KW-0732">Signal</keyword>
<dbReference type="Proteomes" id="UP000649955">
    <property type="component" value="Unassembled WGS sequence"/>
</dbReference>
<name>A0ABQ3KRX1_9PSEU</name>
<evidence type="ECO:0000313" key="2">
    <source>
        <dbReference type="EMBL" id="GHG48129.1"/>
    </source>
</evidence>
<proteinExistence type="predicted"/>
<sequence>MRTPGKYTATIIAALLAGGILAGAPAAEAAEGCQWAPTTLPVPDGYRVHDLGSGDEAGAVAGTL</sequence>
<accession>A0ABQ3KRX1</accession>